<feature type="domain" description="Response regulatory" evidence="2">
    <location>
        <begin position="6"/>
        <end position="121"/>
    </location>
</feature>
<accession>A0ABV5KT27</accession>
<dbReference type="SMART" id="SM00448">
    <property type="entry name" value="REC"/>
    <property type="match status" value="1"/>
</dbReference>
<dbReference type="PANTHER" id="PTHR43228">
    <property type="entry name" value="TWO-COMPONENT RESPONSE REGULATOR"/>
    <property type="match status" value="1"/>
</dbReference>
<dbReference type="Proteomes" id="UP001589747">
    <property type="component" value="Unassembled WGS sequence"/>
</dbReference>
<proteinExistence type="predicted"/>
<evidence type="ECO:0000259" key="2">
    <source>
        <dbReference type="PROSITE" id="PS50110"/>
    </source>
</evidence>
<keyword evidence="1" id="KW-0597">Phosphoprotein</keyword>
<dbReference type="Pfam" id="PF00072">
    <property type="entry name" value="Response_reg"/>
    <property type="match status" value="1"/>
</dbReference>
<dbReference type="PROSITE" id="PS50110">
    <property type="entry name" value="RESPONSE_REGULATORY"/>
    <property type="match status" value="1"/>
</dbReference>
<dbReference type="InterPro" id="IPR052048">
    <property type="entry name" value="ST_Response_Regulator"/>
</dbReference>
<feature type="modified residue" description="4-aspartylphosphate" evidence="1">
    <location>
        <position position="56"/>
    </location>
</feature>
<gene>
    <name evidence="3" type="ORF">ACFFSY_20840</name>
</gene>
<evidence type="ECO:0000313" key="3">
    <source>
        <dbReference type="EMBL" id="MFB9328385.1"/>
    </source>
</evidence>
<evidence type="ECO:0000313" key="4">
    <source>
        <dbReference type="Proteomes" id="UP001589747"/>
    </source>
</evidence>
<dbReference type="Gene3D" id="3.40.50.2300">
    <property type="match status" value="1"/>
</dbReference>
<dbReference type="EMBL" id="JBHMDO010000033">
    <property type="protein sequence ID" value="MFB9328385.1"/>
    <property type="molecule type" value="Genomic_DNA"/>
</dbReference>
<evidence type="ECO:0000256" key="1">
    <source>
        <dbReference type="PROSITE-ProRule" id="PRU00169"/>
    </source>
</evidence>
<keyword evidence="4" id="KW-1185">Reference proteome</keyword>
<dbReference type="SUPFAM" id="SSF52172">
    <property type="entry name" value="CheY-like"/>
    <property type="match status" value="1"/>
</dbReference>
<dbReference type="PANTHER" id="PTHR43228:SF1">
    <property type="entry name" value="TWO-COMPONENT RESPONSE REGULATOR ARR22"/>
    <property type="match status" value="1"/>
</dbReference>
<name>A0ABV5KT27_9BACL</name>
<organism evidence="3 4">
    <name type="scientific">Paenibacillus aurantiacus</name>
    <dbReference type="NCBI Taxonomy" id="1936118"/>
    <lineage>
        <taxon>Bacteria</taxon>
        <taxon>Bacillati</taxon>
        <taxon>Bacillota</taxon>
        <taxon>Bacilli</taxon>
        <taxon>Bacillales</taxon>
        <taxon>Paenibacillaceae</taxon>
        <taxon>Paenibacillus</taxon>
    </lineage>
</organism>
<protein>
    <submittedName>
        <fullName evidence="3">Response regulator</fullName>
    </submittedName>
</protein>
<reference evidence="3 4" key="1">
    <citation type="submission" date="2024-09" db="EMBL/GenBank/DDBJ databases">
        <authorList>
            <person name="Sun Q."/>
            <person name="Mori K."/>
        </authorList>
    </citation>
    <scope>NUCLEOTIDE SEQUENCE [LARGE SCALE GENOMIC DNA]</scope>
    <source>
        <strain evidence="3 4">TISTR 2452</strain>
    </source>
</reference>
<comment type="caution">
    <text evidence="3">The sequence shown here is derived from an EMBL/GenBank/DDBJ whole genome shotgun (WGS) entry which is preliminary data.</text>
</comment>
<sequence length="126" mass="13993">MNLDVTIVICDDSVLIRKKLRGLLEELGYDRIHEALDGEQAVAIAREQRPDVVFMDIVMPVKTGIEALREIREALPETKVIMASSVGTQSNLKEAIKLGAYDFVQKPISAEAIKRVMEKATGRGEQ</sequence>
<dbReference type="InterPro" id="IPR011006">
    <property type="entry name" value="CheY-like_superfamily"/>
</dbReference>
<dbReference type="InterPro" id="IPR001789">
    <property type="entry name" value="Sig_transdc_resp-reg_receiver"/>
</dbReference>
<dbReference type="RefSeq" id="WP_377497628.1">
    <property type="nucleotide sequence ID" value="NZ_JBHMDO010000033.1"/>
</dbReference>